<proteinExistence type="predicted"/>
<sequence length="335" mass="37086">MAKTTFSPLMSWNKSLALGLLIVIWVTWSLSSAGAGVTDDVISRLPSFPVGGASSPSSDASLRPLVLYTYAESDNARENLAFFVKNGLHGNADFVFIFNGETSAIDQLPQAPNIRIVKRDNKCFDIGAMGEVLRQDDLWKTYKRFITMNASIRGPFFPVHSPSCWTDTFLNRITDKVKLVGTSLNCHPRVHLQSMLLATDDIGMSILLNPELALSASVDDFYGTSQDPVGFSPCFSTLHKAVHAEIGITSLMKSQGYDVDVVMTAPHSAETLDAFCDRVGRPDDFLYKDSYLGTNVHPYETVFMKANREIDPKLLERLTEWHLAGNMSSWETCGR</sequence>
<accession>A0ABR3W6F4</accession>
<protein>
    <submittedName>
        <fullName evidence="1">Uncharacterized protein</fullName>
    </submittedName>
</protein>
<gene>
    <name evidence="1" type="ORF">Daus18300_011625</name>
</gene>
<name>A0ABR3W6F4_9PEZI</name>
<comment type="caution">
    <text evidence="1">The sequence shown here is derived from an EMBL/GenBank/DDBJ whole genome shotgun (WGS) entry which is preliminary data.</text>
</comment>
<dbReference type="Proteomes" id="UP001583177">
    <property type="component" value="Unassembled WGS sequence"/>
</dbReference>
<reference evidence="1 2" key="1">
    <citation type="journal article" date="2024" name="IMA Fungus">
        <title>IMA Genome - F19 : A genome assembly and annotation guide to empower mycologists, including annotated draft genome sequences of Ceratocystis pirilliformis, Diaporthe australafricana, Fusarium ophioides, Paecilomyces lecythidis, and Sporothrix stenoceras.</title>
        <authorList>
            <person name="Aylward J."/>
            <person name="Wilson A.M."/>
            <person name="Visagie C.M."/>
            <person name="Spraker J."/>
            <person name="Barnes I."/>
            <person name="Buitendag C."/>
            <person name="Ceriani C."/>
            <person name="Del Mar Angel L."/>
            <person name="du Plessis D."/>
            <person name="Fuchs T."/>
            <person name="Gasser K."/>
            <person name="Kramer D."/>
            <person name="Li W."/>
            <person name="Munsamy K."/>
            <person name="Piso A."/>
            <person name="Price J.L."/>
            <person name="Sonnekus B."/>
            <person name="Thomas C."/>
            <person name="van der Nest A."/>
            <person name="van Dijk A."/>
            <person name="van Heerden A."/>
            <person name="van Vuuren N."/>
            <person name="Yilmaz N."/>
            <person name="Duong T.A."/>
            <person name="van der Merwe N.A."/>
            <person name="Wingfield M.J."/>
            <person name="Wingfield B.D."/>
        </authorList>
    </citation>
    <scope>NUCLEOTIDE SEQUENCE [LARGE SCALE GENOMIC DNA]</scope>
    <source>
        <strain evidence="1 2">CMW 18300</strain>
    </source>
</reference>
<evidence type="ECO:0000313" key="2">
    <source>
        <dbReference type="Proteomes" id="UP001583177"/>
    </source>
</evidence>
<organism evidence="1 2">
    <name type="scientific">Diaporthe australafricana</name>
    <dbReference type="NCBI Taxonomy" id="127596"/>
    <lineage>
        <taxon>Eukaryota</taxon>
        <taxon>Fungi</taxon>
        <taxon>Dikarya</taxon>
        <taxon>Ascomycota</taxon>
        <taxon>Pezizomycotina</taxon>
        <taxon>Sordariomycetes</taxon>
        <taxon>Sordariomycetidae</taxon>
        <taxon>Diaporthales</taxon>
        <taxon>Diaporthaceae</taxon>
        <taxon>Diaporthe</taxon>
    </lineage>
</organism>
<dbReference type="EMBL" id="JAWRVE010000144">
    <property type="protein sequence ID" value="KAL1853958.1"/>
    <property type="molecule type" value="Genomic_DNA"/>
</dbReference>
<keyword evidence="2" id="KW-1185">Reference proteome</keyword>
<evidence type="ECO:0000313" key="1">
    <source>
        <dbReference type="EMBL" id="KAL1853958.1"/>
    </source>
</evidence>